<protein>
    <submittedName>
        <fullName evidence="1">Uncharacterized protein</fullName>
    </submittedName>
</protein>
<dbReference type="EMBL" id="CP051677">
    <property type="protein sequence ID" value="QJD78901.1"/>
    <property type="molecule type" value="Genomic_DNA"/>
</dbReference>
<evidence type="ECO:0000313" key="1">
    <source>
        <dbReference type="EMBL" id="QJD78901.1"/>
    </source>
</evidence>
<reference evidence="1 2" key="1">
    <citation type="submission" date="2020-04" db="EMBL/GenBank/DDBJ databases">
        <title>Genome sequencing of novel species.</title>
        <authorList>
            <person name="Heo J."/>
            <person name="Kim S.-J."/>
            <person name="Kim J.-S."/>
            <person name="Hong S.-B."/>
            <person name="Kwon S.-W."/>
        </authorList>
    </citation>
    <scope>NUCLEOTIDE SEQUENCE [LARGE SCALE GENOMIC DNA]</scope>
    <source>
        <strain evidence="1 2">CJU-R4</strain>
    </source>
</reference>
<name>A0A7L5DN41_9BACT</name>
<dbReference type="AlphaFoldDB" id="A0A7L5DN41"/>
<organism evidence="1 2">
    <name type="scientific">Spirosoma rhododendri</name>
    <dbReference type="NCBI Taxonomy" id="2728024"/>
    <lineage>
        <taxon>Bacteria</taxon>
        <taxon>Pseudomonadati</taxon>
        <taxon>Bacteroidota</taxon>
        <taxon>Cytophagia</taxon>
        <taxon>Cytophagales</taxon>
        <taxon>Cytophagaceae</taxon>
        <taxon>Spirosoma</taxon>
    </lineage>
</organism>
<keyword evidence="2" id="KW-1185">Reference proteome</keyword>
<dbReference type="Proteomes" id="UP000501128">
    <property type="component" value="Chromosome"/>
</dbReference>
<accession>A0A7L5DN41</accession>
<gene>
    <name evidence="1" type="ORF">HH216_11040</name>
</gene>
<sequence length="196" mass="22619">MQQFSTLTINLTNQQIESSLVKIKAGLAKYLAIQKRFNELEGQPIHSDDNFKKSVNGFYRIRQKPATWYATFYKLLDDSRSTKPDFATVLHELSKATNRFEVSFASKLLATIDPQMPVIDSVVLKYLNVKIPARKGENYQERHDAVCALHSAMSRCYMDYLASEQGQRLITQFRQTYPKADISTVKMLDLVLWQTR</sequence>
<dbReference type="RefSeq" id="WP_169550868.1">
    <property type="nucleotide sequence ID" value="NZ_CP051677.1"/>
</dbReference>
<proteinExistence type="predicted"/>
<dbReference type="KEGG" id="srho:HH216_11040"/>
<evidence type="ECO:0000313" key="2">
    <source>
        <dbReference type="Proteomes" id="UP000501128"/>
    </source>
</evidence>